<dbReference type="VEuPathDB" id="FungiDB:B1J91_D02992g"/>
<feature type="domain" description="Cyclin-like" evidence="2">
    <location>
        <begin position="45"/>
        <end position="140"/>
    </location>
</feature>
<dbReference type="GO" id="GO:0032786">
    <property type="term" value="P:positive regulation of DNA-templated transcription, elongation"/>
    <property type="evidence" value="ECO:0007669"/>
    <property type="project" value="EnsemblFungi"/>
</dbReference>
<proteinExistence type="inferred from homology"/>
<dbReference type="VEuPathDB" id="FungiDB:GWK60_D03157"/>
<feature type="domain" description="Cyclin-like" evidence="2">
    <location>
        <begin position="156"/>
        <end position="237"/>
    </location>
</feature>
<dbReference type="GO" id="GO:0005730">
    <property type="term" value="C:nucleolus"/>
    <property type="evidence" value="ECO:0007669"/>
    <property type="project" value="EnsemblFungi"/>
</dbReference>
<dbReference type="GO" id="GO:0005829">
    <property type="term" value="C:cytosol"/>
    <property type="evidence" value="ECO:0007669"/>
    <property type="project" value="EnsemblFungi"/>
</dbReference>
<dbReference type="InterPro" id="IPR043198">
    <property type="entry name" value="Cyclin/Ssn8"/>
</dbReference>
<dbReference type="GO" id="GO:0016538">
    <property type="term" value="F:cyclin-dependent protein serine/threonine kinase regulator activity"/>
    <property type="evidence" value="ECO:0007669"/>
    <property type="project" value="EnsemblFungi"/>
</dbReference>
<dbReference type="SUPFAM" id="SSF47954">
    <property type="entry name" value="Cyclin-like"/>
    <property type="match status" value="2"/>
</dbReference>
<dbReference type="CDD" id="cd20546">
    <property type="entry name" value="CYCLIN_SpCG1C_ScCTK2-like_rpt2"/>
    <property type="match status" value="1"/>
</dbReference>
<evidence type="ECO:0000259" key="2">
    <source>
        <dbReference type="SMART" id="SM00385"/>
    </source>
</evidence>
<dbReference type="GO" id="GO:0016301">
    <property type="term" value="F:kinase activity"/>
    <property type="evidence" value="ECO:0007669"/>
    <property type="project" value="UniProtKB-KW"/>
</dbReference>
<comment type="caution">
    <text evidence="3">The sequence shown here is derived from an EMBL/GenBank/DDBJ whole genome shotgun (WGS) entry which is preliminary data.</text>
</comment>
<dbReference type="Pfam" id="PF00134">
    <property type="entry name" value="Cyclin_N"/>
    <property type="match status" value="1"/>
</dbReference>
<dbReference type="GO" id="GO:0031124">
    <property type="term" value="P:mRNA 3'-end processing"/>
    <property type="evidence" value="ECO:0007669"/>
    <property type="project" value="EnsemblFungi"/>
</dbReference>
<dbReference type="SMART" id="SM00385">
    <property type="entry name" value="CYCLIN"/>
    <property type="match status" value="2"/>
</dbReference>
<dbReference type="GO" id="GO:0006357">
    <property type="term" value="P:regulation of transcription by RNA polymerase II"/>
    <property type="evidence" value="ECO:0007669"/>
    <property type="project" value="InterPro"/>
</dbReference>
<keyword evidence="1" id="KW-0195">Cyclin</keyword>
<name>A0A0W0CVI6_CANGB</name>
<dbReference type="GO" id="GO:0070692">
    <property type="term" value="C:CTDK-1 complex"/>
    <property type="evidence" value="ECO:0007669"/>
    <property type="project" value="EnsemblFungi"/>
</dbReference>
<dbReference type="Gene3D" id="1.10.472.10">
    <property type="entry name" value="Cyclin-like"/>
    <property type="match status" value="2"/>
</dbReference>
<dbReference type="VEuPathDB" id="FungiDB:GVI51_D02937"/>
<protein>
    <submittedName>
        <fullName evidence="3">CTD kinase subunit beta</fullName>
    </submittedName>
</protein>
<dbReference type="GO" id="GO:0045943">
    <property type="term" value="P:positive regulation of transcription by RNA polymerase I"/>
    <property type="evidence" value="ECO:0007669"/>
    <property type="project" value="EnsemblFungi"/>
</dbReference>
<dbReference type="Proteomes" id="UP000054886">
    <property type="component" value="Unassembled WGS sequence"/>
</dbReference>
<reference evidence="3 4" key="1">
    <citation type="submission" date="2015-10" db="EMBL/GenBank/DDBJ databases">
        <title>Draft genomes sequences of Candida glabrata isolates 1A, 1B, 2A, 2B, 3A and 3B.</title>
        <authorList>
            <person name="Haavelsrud O.E."/>
            <person name="Gaustad P."/>
        </authorList>
    </citation>
    <scope>NUCLEOTIDE SEQUENCE [LARGE SCALE GENOMIC DNA]</scope>
    <source>
        <strain evidence="3">910700640</strain>
    </source>
</reference>
<dbReference type="InterPro" id="IPR006671">
    <property type="entry name" value="Cyclin_N"/>
</dbReference>
<dbReference type="OMA" id="GITWIDN"/>
<dbReference type="PhylomeDB" id="A0A0W0CVI6"/>
<comment type="similarity">
    <text evidence="1">Belongs to the cyclin family.</text>
</comment>
<dbReference type="VEuPathDB" id="FungiDB:CAGL0D02992g"/>
<evidence type="ECO:0000256" key="1">
    <source>
        <dbReference type="RuleBase" id="RU000383"/>
    </source>
</evidence>
<keyword evidence="3" id="KW-0418">Kinase</keyword>
<sequence length="313" mass="36204">MSSTKFDTQLYLSRPYLTRKQVQRAQQNTIGDHRAYNAKRVAIVKFLSDICVQLRFPRRTLEAAVYFYLRYHLFNNFETEPCYIIATSCLVLSCKEVETIKKVNDICTVSLSLRNTGKVSGEVLENFKKRVFVMELKVLESCSFDYRINDAVHVDEYIIKFGKTLGLSYELCHIAWCIAFDVLKTELLLLVPQHVISLACIKLASGILDVPVAIEKSIQQFEMDNPMFSEAYFELLNFYINSFDSCDLKNVYQGASLEQFMDLKRKAGQEHGLKEPLEKQIEMDTYLTTSRTQPIRERRYVLSQSLVNNEVGK</sequence>
<dbReference type="AlphaFoldDB" id="A0A0W0CVI6"/>
<dbReference type="EMBL" id="LLZZ01000131">
    <property type="protein sequence ID" value="KTB01358.1"/>
    <property type="molecule type" value="Genomic_DNA"/>
</dbReference>
<dbReference type="GO" id="GO:0045903">
    <property type="term" value="P:positive regulation of translational fidelity"/>
    <property type="evidence" value="ECO:0007669"/>
    <property type="project" value="EnsemblFungi"/>
</dbReference>
<dbReference type="InterPro" id="IPR036915">
    <property type="entry name" value="Cyclin-like_sf"/>
</dbReference>
<accession>A0A0W0CVI6</accession>
<dbReference type="PANTHER" id="PTHR10026">
    <property type="entry name" value="CYCLIN"/>
    <property type="match status" value="1"/>
</dbReference>
<keyword evidence="3" id="KW-0808">Transferase</keyword>
<dbReference type="InterPro" id="IPR013763">
    <property type="entry name" value="Cyclin-like_dom"/>
</dbReference>
<dbReference type="VEuPathDB" id="FungiDB:GW608_D03157"/>
<organism evidence="3 4">
    <name type="scientific">Candida glabrata</name>
    <name type="common">Yeast</name>
    <name type="synonym">Torulopsis glabrata</name>
    <dbReference type="NCBI Taxonomy" id="5478"/>
    <lineage>
        <taxon>Eukaryota</taxon>
        <taxon>Fungi</taxon>
        <taxon>Dikarya</taxon>
        <taxon>Ascomycota</taxon>
        <taxon>Saccharomycotina</taxon>
        <taxon>Saccharomycetes</taxon>
        <taxon>Saccharomycetales</taxon>
        <taxon>Saccharomycetaceae</taxon>
        <taxon>Nakaseomyces</taxon>
    </lineage>
</organism>
<evidence type="ECO:0000313" key="4">
    <source>
        <dbReference type="Proteomes" id="UP000054886"/>
    </source>
</evidence>
<gene>
    <name evidence="3" type="ORF">AO440_000739</name>
</gene>
<evidence type="ECO:0000313" key="3">
    <source>
        <dbReference type="EMBL" id="KTB01358.1"/>
    </source>
</evidence>